<reference evidence="1" key="1">
    <citation type="submission" date="2022-11" db="EMBL/GenBank/DDBJ databases">
        <title>Chromosomal genome sequence assembly and mating type (MAT) locus characterization of the leprose asexual lichenized fungus Lepraria neglecta (Nyl.) Erichsen.</title>
        <authorList>
            <person name="Allen J.L."/>
            <person name="Pfeffer B."/>
        </authorList>
    </citation>
    <scope>NUCLEOTIDE SEQUENCE</scope>
    <source>
        <strain evidence="1">Allen 5258</strain>
    </source>
</reference>
<dbReference type="InterPro" id="IPR051604">
    <property type="entry name" value="Ergot_Alk_Oxidoreductase"/>
</dbReference>
<proteinExistence type="predicted"/>
<evidence type="ECO:0000313" key="2">
    <source>
        <dbReference type="Proteomes" id="UP001276659"/>
    </source>
</evidence>
<dbReference type="PANTHER" id="PTHR43162">
    <property type="match status" value="1"/>
</dbReference>
<accession>A0AAE0DJP7</accession>
<name>A0AAE0DJP7_9LECA</name>
<dbReference type="Gene3D" id="3.40.50.720">
    <property type="entry name" value="NAD(P)-binding Rossmann-like Domain"/>
    <property type="match status" value="1"/>
</dbReference>
<dbReference type="PANTHER" id="PTHR43162:SF1">
    <property type="entry name" value="PRESTALK A DIFFERENTIATION PROTEIN A"/>
    <property type="match status" value="1"/>
</dbReference>
<sequence length="253" mass="28428">MAVLLTGRTGKTSIRLARFLQDAKTPFVLASRKAQAGAPSGMPATKFDWLDSSIHENPFQHKFPNGEIISAVYLVAPEVSDPVPSMNAFVDLAVNKHGVKRFVLLTGSSVEKGGYHTGKVWEQLVNIGRLKSRHFNLVDLVDARRREDGVAQVFPTEESLKEYTKRTASYFPYDSPKAGKLLRHLLRKPHENTITNVMESPPPYKRDGRYEAKNKALSTSTNRGEARYAKKQQMIAESVEDINPYSYVEFESE</sequence>
<organism evidence="1 2">
    <name type="scientific">Lepraria neglecta</name>
    <dbReference type="NCBI Taxonomy" id="209136"/>
    <lineage>
        <taxon>Eukaryota</taxon>
        <taxon>Fungi</taxon>
        <taxon>Dikarya</taxon>
        <taxon>Ascomycota</taxon>
        <taxon>Pezizomycotina</taxon>
        <taxon>Lecanoromycetes</taxon>
        <taxon>OSLEUM clade</taxon>
        <taxon>Lecanoromycetidae</taxon>
        <taxon>Lecanorales</taxon>
        <taxon>Lecanorineae</taxon>
        <taxon>Stereocaulaceae</taxon>
        <taxon>Lepraria</taxon>
    </lineage>
</organism>
<keyword evidence="2" id="KW-1185">Reference proteome</keyword>
<dbReference type="SUPFAM" id="SSF51735">
    <property type="entry name" value="NAD(P)-binding Rossmann-fold domains"/>
    <property type="match status" value="1"/>
</dbReference>
<protein>
    <recommendedName>
        <fullName evidence="3">NAD(P)-binding domain-containing protein</fullName>
    </recommendedName>
</protein>
<gene>
    <name evidence="1" type="ORF">OEA41_003919</name>
</gene>
<comment type="caution">
    <text evidence="1">The sequence shown here is derived from an EMBL/GenBank/DDBJ whole genome shotgun (WGS) entry which is preliminary data.</text>
</comment>
<dbReference type="InterPro" id="IPR036291">
    <property type="entry name" value="NAD(P)-bd_dom_sf"/>
</dbReference>
<evidence type="ECO:0000313" key="1">
    <source>
        <dbReference type="EMBL" id="KAK3171835.1"/>
    </source>
</evidence>
<evidence type="ECO:0008006" key="3">
    <source>
        <dbReference type="Google" id="ProtNLM"/>
    </source>
</evidence>
<dbReference type="Proteomes" id="UP001276659">
    <property type="component" value="Unassembled WGS sequence"/>
</dbReference>
<dbReference type="AlphaFoldDB" id="A0AAE0DJP7"/>
<dbReference type="EMBL" id="JASNWA010000008">
    <property type="protein sequence ID" value="KAK3171835.1"/>
    <property type="molecule type" value="Genomic_DNA"/>
</dbReference>